<evidence type="ECO:0000313" key="1">
    <source>
        <dbReference type="EMBL" id="KAF6165346.1"/>
    </source>
</evidence>
<protein>
    <submittedName>
        <fullName evidence="1">Uncharacterized protein</fullName>
    </submittedName>
</protein>
<dbReference type="EMBL" id="JACGCM010000854">
    <property type="protein sequence ID" value="KAF6165346.1"/>
    <property type="molecule type" value="Genomic_DNA"/>
</dbReference>
<dbReference type="OrthoDB" id="1923031at2759"/>
<accession>A0A7J7NDU6</accession>
<dbReference type="PANTHER" id="PTHR33825">
    <property type="entry name" value="CHITINASE-LIKE PROTEIN"/>
    <property type="match status" value="1"/>
</dbReference>
<evidence type="ECO:0000313" key="2">
    <source>
        <dbReference type="Proteomes" id="UP000541444"/>
    </source>
</evidence>
<dbReference type="Proteomes" id="UP000541444">
    <property type="component" value="Unassembled WGS sequence"/>
</dbReference>
<proteinExistence type="predicted"/>
<organism evidence="1 2">
    <name type="scientific">Kingdonia uniflora</name>
    <dbReference type="NCBI Taxonomy" id="39325"/>
    <lineage>
        <taxon>Eukaryota</taxon>
        <taxon>Viridiplantae</taxon>
        <taxon>Streptophyta</taxon>
        <taxon>Embryophyta</taxon>
        <taxon>Tracheophyta</taxon>
        <taxon>Spermatophyta</taxon>
        <taxon>Magnoliopsida</taxon>
        <taxon>Ranunculales</taxon>
        <taxon>Circaeasteraceae</taxon>
        <taxon>Kingdonia</taxon>
    </lineage>
</organism>
<dbReference type="PANTHER" id="PTHR33825:SF14">
    <property type="entry name" value="CHITINASE-LIKE PROTEIN"/>
    <property type="match status" value="1"/>
</dbReference>
<comment type="caution">
    <text evidence="1">The sequence shown here is derived from an EMBL/GenBank/DDBJ whole genome shotgun (WGS) entry which is preliminary data.</text>
</comment>
<sequence length="199" mass="21933">MVSTRDRLKQTNEKLVSPLKIHRKPNLKKNGDLEMGDPNERLTILGTTVSTLTSTVGELVEQLCLTDLAKASTSVEQRGRLKKKGVMEVDGDENVPAMGRAATSLSKLADTVREELPSTMAAIRLSGIEIRDLTLELSDLSIQHITMEVGAAAVHEAVVEELIEGYDDIVTKELMYMSKIVPHALLMRSKVCMQFEDEA</sequence>
<gene>
    <name evidence="1" type="ORF">GIB67_018790</name>
</gene>
<name>A0A7J7NDU6_9MAGN</name>
<keyword evidence="2" id="KW-1185">Reference proteome</keyword>
<reference evidence="1 2" key="1">
    <citation type="journal article" date="2020" name="IScience">
        <title>Genome Sequencing of the Endangered Kingdonia uniflora (Circaeasteraceae, Ranunculales) Reveals Potential Mechanisms of Evolutionary Specialization.</title>
        <authorList>
            <person name="Sun Y."/>
            <person name="Deng T."/>
            <person name="Zhang A."/>
            <person name="Moore M.J."/>
            <person name="Landis J.B."/>
            <person name="Lin N."/>
            <person name="Zhang H."/>
            <person name="Zhang X."/>
            <person name="Huang J."/>
            <person name="Zhang X."/>
            <person name="Sun H."/>
            <person name="Wang H."/>
        </authorList>
    </citation>
    <scope>NUCLEOTIDE SEQUENCE [LARGE SCALE GENOMIC DNA]</scope>
    <source>
        <strain evidence="1">TB1705</strain>
        <tissue evidence="1">Leaf</tissue>
    </source>
</reference>
<dbReference type="AlphaFoldDB" id="A0A7J7NDU6"/>